<keyword evidence="2" id="KW-0378">Hydrolase</keyword>
<dbReference type="PANTHER" id="PTHR43689">
    <property type="entry name" value="HYDROLASE"/>
    <property type="match status" value="1"/>
</dbReference>
<protein>
    <submittedName>
        <fullName evidence="2">Alpha/beta hydrolase</fullName>
    </submittedName>
</protein>
<dbReference type="PANTHER" id="PTHR43689:SF8">
    <property type="entry name" value="ALPHA_BETA-HYDROLASES SUPERFAMILY PROTEIN"/>
    <property type="match status" value="1"/>
</dbReference>
<gene>
    <name evidence="2" type="ORF">MQP27_21295</name>
</gene>
<dbReference type="Gene3D" id="3.40.50.1820">
    <property type="entry name" value="alpha/beta hydrolase"/>
    <property type="match status" value="1"/>
</dbReference>
<evidence type="ECO:0000259" key="1">
    <source>
        <dbReference type="Pfam" id="PF00561"/>
    </source>
</evidence>
<comment type="caution">
    <text evidence="2">The sequence shown here is derived from an EMBL/GenBank/DDBJ whole genome shotgun (WGS) entry which is preliminary data.</text>
</comment>
<organism evidence="2 3">
    <name type="scientific">Streptomyces cylindrosporus</name>
    <dbReference type="NCBI Taxonomy" id="2927583"/>
    <lineage>
        <taxon>Bacteria</taxon>
        <taxon>Bacillati</taxon>
        <taxon>Actinomycetota</taxon>
        <taxon>Actinomycetes</taxon>
        <taxon>Kitasatosporales</taxon>
        <taxon>Streptomycetaceae</taxon>
        <taxon>Streptomyces</taxon>
    </lineage>
</organism>
<accession>A0ABS9Y9I1</accession>
<reference evidence="2" key="1">
    <citation type="submission" date="2022-03" db="EMBL/GenBank/DDBJ databases">
        <title>Streptomyces 7R015 and 7R016 isolated from Barleria lupulina in Thailand.</title>
        <authorList>
            <person name="Kanchanasin P."/>
            <person name="Phongsopitanun W."/>
            <person name="Tanasupawat S."/>
        </authorList>
    </citation>
    <scope>NUCLEOTIDE SEQUENCE</scope>
    <source>
        <strain evidence="2">7R015</strain>
    </source>
</reference>
<keyword evidence="3" id="KW-1185">Reference proteome</keyword>
<dbReference type="PRINTS" id="PR00111">
    <property type="entry name" value="ABHYDROLASE"/>
</dbReference>
<dbReference type="InterPro" id="IPR000073">
    <property type="entry name" value="AB_hydrolase_1"/>
</dbReference>
<dbReference type="InterPro" id="IPR029058">
    <property type="entry name" value="AB_hydrolase_fold"/>
</dbReference>
<feature type="domain" description="AB hydrolase-1" evidence="1">
    <location>
        <begin position="29"/>
        <end position="257"/>
    </location>
</feature>
<dbReference type="GO" id="GO:0016787">
    <property type="term" value="F:hydrolase activity"/>
    <property type="evidence" value="ECO:0007669"/>
    <property type="project" value="UniProtKB-KW"/>
</dbReference>
<dbReference type="EMBL" id="JALDAY010000006">
    <property type="protein sequence ID" value="MCI3273629.1"/>
    <property type="molecule type" value="Genomic_DNA"/>
</dbReference>
<dbReference type="Proteomes" id="UP001165269">
    <property type="component" value="Unassembled WGS sequence"/>
</dbReference>
<proteinExistence type="predicted"/>
<name>A0ABS9Y9I1_9ACTN</name>
<evidence type="ECO:0000313" key="3">
    <source>
        <dbReference type="Proteomes" id="UP001165269"/>
    </source>
</evidence>
<dbReference type="RefSeq" id="WP_242766877.1">
    <property type="nucleotide sequence ID" value="NZ_JALDAY010000006.1"/>
</dbReference>
<dbReference type="Pfam" id="PF00561">
    <property type="entry name" value="Abhydrolase_1"/>
    <property type="match status" value="1"/>
</dbReference>
<sequence>MAHSEDLGVARTVHLPQGVIAYRERGDGPPVLFVHGLLVNADLWRHVVPAVANAGYRCLAPDWPLGSHEHPMNPRADLSPPALAALVADFLAALDLTDVTVVANDTGGALVQIMMARHPERIGRVVLTDCDSLERFFPPLFAYLPVLARLPGSGWLIAQFLRPRMLRRLPFAFGLLSKAPIPAEVMDSYLRPARRHAGVRRDLRRFLTGVHCRHTLAAAESFPSFDRPVLLAWAEDDRLFPLSLAHRLAALLPHARLAPVADSRTFMPEDQPAALADLIAAFAQTPAPEHR</sequence>
<evidence type="ECO:0000313" key="2">
    <source>
        <dbReference type="EMBL" id="MCI3273629.1"/>
    </source>
</evidence>
<dbReference type="SUPFAM" id="SSF53474">
    <property type="entry name" value="alpha/beta-Hydrolases"/>
    <property type="match status" value="1"/>
</dbReference>